<protein>
    <submittedName>
        <fullName evidence="2">Uncharacterized protein</fullName>
    </submittedName>
</protein>
<keyword evidence="3" id="KW-1185">Reference proteome</keyword>
<feature type="region of interest" description="Disordered" evidence="1">
    <location>
        <begin position="1"/>
        <end position="84"/>
    </location>
</feature>
<accession>A0A8R7PQR1</accession>
<evidence type="ECO:0000313" key="2">
    <source>
        <dbReference type="EnsemblPlants" id="TuG1812G0300002204.01.T01.cds353448"/>
    </source>
</evidence>
<evidence type="ECO:0000256" key="1">
    <source>
        <dbReference type="SAM" id="MobiDB-lite"/>
    </source>
</evidence>
<proteinExistence type="predicted"/>
<feature type="compositionally biased region" description="Low complexity" evidence="1">
    <location>
        <begin position="108"/>
        <end position="119"/>
    </location>
</feature>
<feature type="region of interest" description="Disordered" evidence="1">
    <location>
        <begin position="103"/>
        <end position="135"/>
    </location>
</feature>
<feature type="compositionally biased region" description="Basic residues" evidence="1">
    <location>
        <begin position="55"/>
        <end position="69"/>
    </location>
</feature>
<evidence type="ECO:0000313" key="3">
    <source>
        <dbReference type="Proteomes" id="UP000015106"/>
    </source>
</evidence>
<feature type="region of interest" description="Disordered" evidence="1">
    <location>
        <begin position="157"/>
        <end position="181"/>
    </location>
</feature>
<dbReference type="Proteomes" id="UP000015106">
    <property type="component" value="Chromosome 3"/>
</dbReference>
<sequence length="181" mass="19283">MRGGEGWAEARRPAMLRRRAHQHGGGGQDGEVVGTLDGVGLRSSDGSIHNGEHRRLGRAGRRRSARKQGLKRDARGSGGGETTLLLVRSPVAAACRGRRREVVEEAGVEAGTAGLQGRARSGRGGKGRSSSEVRRGGLVVLGSMEVNREGRWRLPFGWMGKKLSGSGQDPERIWNGGGEEE</sequence>
<dbReference type="Gramene" id="TuG1812G0300002204.01.T01">
    <property type="protein sequence ID" value="TuG1812G0300002204.01.T01.cds353448"/>
    <property type="gene ID" value="TuG1812G0300002204.01"/>
</dbReference>
<dbReference type="EnsemblPlants" id="TuG1812G0300002204.01.T01">
    <property type="protein sequence ID" value="TuG1812G0300002204.01.T01.cds353448"/>
    <property type="gene ID" value="TuG1812G0300002204.01"/>
</dbReference>
<dbReference type="AlphaFoldDB" id="A0A8R7PQR1"/>
<reference evidence="3" key="1">
    <citation type="journal article" date="2013" name="Nature">
        <title>Draft genome of the wheat A-genome progenitor Triticum urartu.</title>
        <authorList>
            <person name="Ling H.Q."/>
            <person name="Zhao S."/>
            <person name="Liu D."/>
            <person name="Wang J."/>
            <person name="Sun H."/>
            <person name="Zhang C."/>
            <person name="Fan H."/>
            <person name="Li D."/>
            <person name="Dong L."/>
            <person name="Tao Y."/>
            <person name="Gao C."/>
            <person name="Wu H."/>
            <person name="Li Y."/>
            <person name="Cui Y."/>
            <person name="Guo X."/>
            <person name="Zheng S."/>
            <person name="Wang B."/>
            <person name="Yu K."/>
            <person name="Liang Q."/>
            <person name="Yang W."/>
            <person name="Lou X."/>
            <person name="Chen J."/>
            <person name="Feng M."/>
            <person name="Jian J."/>
            <person name="Zhang X."/>
            <person name="Luo G."/>
            <person name="Jiang Y."/>
            <person name="Liu J."/>
            <person name="Wang Z."/>
            <person name="Sha Y."/>
            <person name="Zhang B."/>
            <person name="Wu H."/>
            <person name="Tang D."/>
            <person name="Shen Q."/>
            <person name="Xue P."/>
            <person name="Zou S."/>
            <person name="Wang X."/>
            <person name="Liu X."/>
            <person name="Wang F."/>
            <person name="Yang Y."/>
            <person name="An X."/>
            <person name="Dong Z."/>
            <person name="Zhang K."/>
            <person name="Zhang X."/>
            <person name="Luo M.C."/>
            <person name="Dvorak J."/>
            <person name="Tong Y."/>
            <person name="Wang J."/>
            <person name="Yang H."/>
            <person name="Li Z."/>
            <person name="Wang D."/>
            <person name="Zhang A."/>
            <person name="Wang J."/>
        </authorList>
    </citation>
    <scope>NUCLEOTIDE SEQUENCE</scope>
    <source>
        <strain evidence="3">cv. G1812</strain>
    </source>
</reference>
<reference evidence="2" key="2">
    <citation type="submission" date="2018-03" db="EMBL/GenBank/DDBJ databases">
        <title>The Triticum urartu genome reveals the dynamic nature of wheat genome evolution.</title>
        <authorList>
            <person name="Ling H."/>
            <person name="Ma B."/>
            <person name="Shi X."/>
            <person name="Liu H."/>
            <person name="Dong L."/>
            <person name="Sun H."/>
            <person name="Cao Y."/>
            <person name="Gao Q."/>
            <person name="Zheng S."/>
            <person name="Li Y."/>
            <person name="Yu Y."/>
            <person name="Du H."/>
            <person name="Qi M."/>
            <person name="Li Y."/>
            <person name="Yu H."/>
            <person name="Cui Y."/>
            <person name="Wang N."/>
            <person name="Chen C."/>
            <person name="Wu H."/>
            <person name="Zhao Y."/>
            <person name="Zhang J."/>
            <person name="Li Y."/>
            <person name="Zhou W."/>
            <person name="Zhang B."/>
            <person name="Hu W."/>
            <person name="Eijk M."/>
            <person name="Tang J."/>
            <person name="Witsenboer H."/>
            <person name="Zhao S."/>
            <person name="Li Z."/>
            <person name="Zhang A."/>
            <person name="Wang D."/>
            <person name="Liang C."/>
        </authorList>
    </citation>
    <scope>NUCLEOTIDE SEQUENCE [LARGE SCALE GENOMIC DNA]</scope>
    <source>
        <strain evidence="2">cv. G1812</strain>
    </source>
</reference>
<name>A0A8R7PQR1_TRIUA</name>
<reference evidence="2" key="3">
    <citation type="submission" date="2022-06" db="UniProtKB">
        <authorList>
            <consortium name="EnsemblPlants"/>
        </authorList>
    </citation>
    <scope>IDENTIFICATION</scope>
</reference>
<organism evidence="2 3">
    <name type="scientific">Triticum urartu</name>
    <name type="common">Red wild einkorn</name>
    <name type="synonym">Crithodium urartu</name>
    <dbReference type="NCBI Taxonomy" id="4572"/>
    <lineage>
        <taxon>Eukaryota</taxon>
        <taxon>Viridiplantae</taxon>
        <taxon>Streptophyta</taxon>
        <taxon>Embryophyta</taxon>
        <taxon>Tracheophyta</taxon>
        <taxon>Spermatophyta</taxon>
        <taxon>Magnoliopsida</taxon>
        <taxon>Liliopsida</taxon>
        <taxon>Poales</taxon>
        <taxon>Poaceae</taxon>
        <taxon>BOP clade</taxon>
        <taxon>Pooideae</taxon>
        <taxon>Triticodae</taxon>
        <taxon>Triticeae</taxon>
        <taxon>Triticinae</taxon>
        <taxon>Triticum</taxon>
    </lineage>
</organism>